<dbReference type="RefSeq" id="WP_058352913.1">
    <property type="nucleotide sequence ID" value="NZ_CABMMD010000158.1"/>
</dbReference>
<feature type="transmembrane region" description="Helical" evidence="7">
    <location>
        <begin position="163"/>
        <end position="186"/>
    </location>
</feature>
<feature type="transmembrane region" description="Helical" evidence="7">
    <location>
        <begin position="192"/>
        <end position="213"/>
    </location>
</feature>
<protein>
    <submittedName>
        <fullName evidence="8">MATE family efflux transporter</fullName>
    </submittedName>
</protein>
<feature type="transmembrane region" description="Helical" evidence="7">
    <location>
        <begin position="12"/>
        <end position="31"/>
    </location>
</feature>
<proteinExistence type="predicted"/>
<keyword evidence="4 7" id="KW-0812">Transmembrane</keyword>
<name>A0A0V8QEI3_9FIRM</name>
<comment type="caution">
    <text evidence="8">The sequence shown here is derived from an EMBL/GenBank/DDBJ whole genome shotgun (WGS) entry which is preliminary data.</text>
</comment>
<feature type="transmembrane region" description="Helical" evidence="7">
    <location>
        <begin position="96"/>
        <end position="119"/>
    </location>
</feature>
<evidence type="ECO:0000313" key="9">
    <source>
        <dbReference type="Proteomes" id="UP000054874"/>
    </source>
</evidence>
<feature type="transmembrane region" description="Helical" evidence="7">
    <location>
        <begin position="311"/>
        <end position="334"/>
    </location>
</feature>
<dbReference type="InterPro" id="IPR002528">
    <property type="entry name" value="MATE_fam"/>
</dbReference>
<dbReference type="InterPro" id="IPR052031">
    <property type="entry name" value="Membrane_Transporter-Flippase"/>
</dbReference>
<evidence type="ECO:0000256" key="6">
    <source>
        <dbReference type="ARBA" id="ARBA00023136"/>
    </source>
</evidence>
<dbReference type="GO" id="GO:0005886">
    <property type="term" value="C:plasma membrane"/>
    <property type="evidence" value="ECO:0007669"/>
    <property type="project" value="UniProtKB-SubCell"/>
</dbReference>
<gene>
    <name evidence="8" type="ORF">ASU35_11285</name>
</gene>
<dbReference type="GO" id="GO:0015297">
    <property type="term" value="F:antiporter activity"/>
    <property type="evidence" value="ECO:0007669"/>
    <property type="project" value="InterPro"/>
</dbReference>
<dbReference type="OrthoDB" id="9776324at2"/>
<dbReference type="AlphaFoldDB" id="A0A0V8QEI3"/>
<accession>A0A0V8QEI3</accession>
<dbReference type="EMBL" id="LNAM01000158">
    <property type="protein sequence ID" value="KSV58874.1"/>
    <property type="molecule type" value="Genomic_DNA"/>
</dbReference>
<reference evidence="8 9" key="1">
    <citation type="submission" date="2015-11" db="EMBL/GenBank/DDBJ databases">
        <title>Butyribacter intestini gen. nov., sp. nov., a butyric acid-producing bacterium of the family Lachnospiraceae isolated from the human faeces.</title>
        <authorList>
            <person name="Zou Y."/>
            <person name="Xue W."/>
            <person name="Luo G."/>
            <person name="Lv M."/>
        </authorList>
    </citation>
    <scope>NUCLEOTIDE SEQUENCE [LARGE SCALE GENOMIC DNA]</scope>
    <source>
        <strain evidence="8 9">ACET-33324</strain>
    </source>
</reference>
<evidence type="ECO:0000256" key="5">
    <source>
        <dbReference type="ARBA" id="ARBA00022989"/>
    </source>
</evidence>
<keyword evidence="9" id="KW-1185">Reference proteome</keyword>
<keyword evidence="6 7" id="KW-0472">Membrane</keyword>
<feature type="transmembrane region" description="Helical" evidence="7">
    <location>
        <begin position="354"/>
        <end position="374"/>
    </location>
</feature>
<dbReference type="STRING" id="290052.ASU35_11285"/>
<evidence type="ECO:0000256" key="2">
    <source>
        <dbReference type="ARBA" id="ARBA00022448"/>
    </source>
</evidence>
<organism evidence="8 9">
    <name type="scientific">Acetivibrio ethanolgignens</name>
    <dbReference type="NCBI Taxonomy" id="290052"/>
    <lineage>
        <taxon>Bacteria</taxon>
        <taxon>Bacillati</taxon>
        <taxon>Bacillota</taxon>
        <taxon>Clostridia</taxon>
        <taxon>Eubacteriales</taxon>
        <taxon>Oscillospiraceae</taxon>
        <taxon>Acetivibrio</taxon>
    </lineage>
</organism>
<comment type="subcellular location">
    <subcellularLocation>
        <location evidence="1">Cell membrane</location>
        <topology evidence="1">Multi-pass membrane protein</topology>
    </subcellularLocation>
</comment>
<keyword evidence="3" id="KW-1003">Cell membrane</keyword>
<feature type="transmembrane region" description="Helical" evidence="7">
    <location>
        <begin position="419"/>
        <end position="436"/>
    </location>
</feature>
<evidence type="ECO:0000256" key="4">
    <source>
        <dbReference type="ARBA" id="ARBA00022692"/>
    </source>
</evidence>
<dbReference type="Pfam" id="PF01554">
    <property type="entry name" value="MatE"/>
    <property type="match status" value="2"/>
</dbReference>
<dbReference type="Proteomes" id="UP000054874">
    <property type="component" value="Unassembled WGS sequence"/>
</dbReference>
<feature type="transmembrane region" description="Helical" evidence="7">
    <location>
        <begin position="131"/>
        <end position="151"/>
    </location>
</feature>
<keyword evidence="5 7" id="KW-1133">Transmembrane helix</keyword>
<evidence type="ECO:0000256" key="7">
    <source>
        <dbReference type="SAM" id="Phobius"/>
    </source>
</evidence>
<keyword evidence="2" id="KW-0813">Transport</keyword>
<evidence type="ECO:0000256" key="1">
    <source>
        <dbReference type="ARBA" id="ARBA00004651"/>
    </source>
</evidence>
<dbReference type="PIRSF" id="PIRSF006603">
    <property type="entry name" value="DinF"/>
    <property type="match status" value="1"/>
</dbReference>
<evidence type="ECO:0000313" key="8">
    <source>
        <dbReference type="EMBL" id="KSV58874.1"/>
    </source>
</evidence>
<dbReference type="CDD" id="cd13138">
    <property type="entry name" value="MATE_yoeA_like"/>
    <property type="match status" value="1"/>
</dbReference>
<evidence type="ECO:0000256" key="3">
    <source>
        <dbReference type="ARBA" id="ARBA00022475"/>
    </source>
</evidence>
<sequence length="451" mass="48521">MIKDMTEGKPIKLIFQFFIPLILGNLFQQLYNMVDSAIVGKFVGVNALAGVGATGSLNFLILGFAMGICGGFGIMFGQKFGARDYRAMRRYIANSYYLVAIISSILTPLTVIFCRQFLIWMDTPTEIIEDAYNYIVVIFAGISVTMLYNTVSAVLRAIGDSKTPLYALVGSSIINIILDFVLVVGFRMGTLGAGIATVTAQAVSGIVCLVYMYKKYELLRFRKGEGRLGGTMAVHLLGLGIPMALQFSITAIGTIIIQAAVNGLGAAAVAAMTTGSKISTVFSGALEMLGMAMATYCSQNMGARKYDRIKLGVRAGIVLAAAACAVLITMIILLGRPITLLFLDKSQTEIIENTLVFIQWNAFCYPLLGLLFILRNALQGMGYSAISMLAGVSELIGRCLVAFWCIGPLGYVGGCLANPAAWILADIILVFSYFYAKKKVLSMAAGESRNE</sequence>
<dbReference type="PANTHER" id="PTHR43549">
    <property type="entry name" value="MULTIDRUG RESISTANCE PROTEIN YPNP-RELATED"/>
    <property type="match status" value="1"/>
</dbReference>
<dbReference type="GO" id="GO:0042910">
    <property type="term" value="F:xenobiotic transmembrane transporter activity"/>
    <property type="evidence" value="ECO:0007669"/>
    <property type="project" value="InterPro"/>
</dbReference>
<feature type="transmembrane region" description="Helical" evidence="7">
    <location>
        <begin position="51"/>
        <end position="76"/>
    </location>
</feature>
<dbReference type="InterPro" id="IPR048279">
    <property type="entry name" value="MdtK-like"/>
</dbReference>
<dbReference type="PANTHER" id="PTHR43549:SF3">
    <property type="entry name" value="MULTIDRUG RESISTANCE PROTEIN YPNP-RELATED"/>
    <property type="match status" value="1"/>
</dbReference>
<feature type="transmembrane region" description="Helical" evidence="7">
    <location>
        <begin position="234"/>
        <end position="261"/>
    </location>
</feature>